<feature type="region of interest" description="Disordered" evidence="6">
    <location>
        <begin position="59"/>
        <end position="89"/>
    </location>
</feature>
<dbReference type="AlphaFoldDB" id="A0A2P2JSD5"/>
<dbReference type="PROSITE" id="PS51294">
    <property type="entry name" value="HTH_MYB"/>
    <property type="match status" value="1"/>
</dbReference>
<dbReference type="GO" id="GO:0005634">
    <property type="term" value="C:nucleus"/>
    <property type="evidence" value="ECO:0007669"/>
    <property type="project" value="UniProtKB-SubCell"/>
</dbReference>
<dbReference type="GO" id="GO:0009739">
    <property type="term" value="P:response to gibberellin"/>
    <property type="evidence" value="ECO:0007669"/>
    <property type="project" value="TreeGrafter"/>
</dbReference>
<dbReference type="InterPro" id="IPR017930">
    <property type="entry name" value="Myb_dom"/>
</dbReference>
<proteinExistence type="predicted"/>
<evidence type="ECO:0000256" key="3">
    <source>
        <dbReference type="ARBA" id="ARBA00023125"/>
    </source>
</evidence>
<dbReference type="InterPro" id="IPR006447">
    <property type="entry name" value="Myb_dom_plants"/>
</dbReference>
<keyword evidence="4" id="KW-0804">Transcription</keyword>
<evidence type="ECO:0000256" key="1">
    <source>
        <dbReference type="ARBA" id="ARBA00004123"/>
    </source>
</evidence>
<evidence type="ECO:0000256" key="5">
    <source>
        <dbReference type="ARBA" id="ARBA00023242"/>
    </source>
</evidence>
<accession>A0A2P2JSD5</accession>
<dbReference type="GO" id="GO:0006355">
    <property type="term" value="P:regulation of DNA-templated transcription"/>
    <property type="evidence" value="ECO:0007669"/>
    <property type="project" value="UniProtKB-ARBA"/>
</dbReference>
<evidence type="ECO:0000313" key="8">
    <source>
        <dbReference type="EMBL" id="MBW96387.1"/>
    </source>
</evidence>
<keyword evidence="5" id="KW-0539">Nucleus</keyword>
<evidence type="ECO:0000259" key="7">
    <source>
        <dbReference type="PROSITE" id="PS51294"/>
    </source>
</evidence>
<evidence type="ECO:0000256" key="6">
    <source>
        <dbReference type="SAM" id="MobiDB-lite"/>
    </source>
</evidence>
<reference evidence="8" key="1">
    <citation type="submission" date="2018-02" db="EMBL/GenBank/DDBJ databases">
        <title>Rhizophora mucronata_Transcriptome.</title>
        <authorList>
            <person name="Meera S.P."/>
            <person name="Sreeshan A."/>
            <person name="Augustine A."/>
        </authorList>
    </citation>
    <scope>NUCLEOTIDE SEQUENCE</scope>
    <source>
        <tissue evidence="8">Leaf</tissue>
    </source>
</reference>
<evidence type="ECO:0000256" key="4">
    <source>
        <dbReference type="ARBA" id="ARBA00023163"/>
    </source>
</evidence>
<dbReference type="GO" id="GO:0003677">
    <property type="term" value="F:DNA binding"/>
    <property type="evidence" value="ECO:0007669"/>
    <property type="project" value="UniProtKB-KW"/>
</dbReference>
<keyword evidence="2" id="KW-0805">Transcription regulation</keyword>
<dbReference type="EMBL" id="GGEC01015904">
    <property type="protein sequence ID" value="MBW96387.1"/>
    <property type="molecule type" value="Transcribed_RNA"/>
</dbReference>
<dbReference type="PANTHER" id="PTHR44191:SF62">
    <property type="entry name" value="OS04G0341900 PROTEIN"/>
    <property type="match status" value="1"/>
</dbReference>
<sequence length="180" mass="19953">MFLTGLERLGKGDWRGISRNFVTTRTPTQVASHAQKYFLRHASLNKKRRSSLFDMVRSSNYRANPSDSNPTNPAYNQSSCTPNRGTNMTLLSLNSSQESTKSDVHGTDIPQLASSHDPHTKPFWLHKVNGSRPKASYNLENPISTSLAPDLELTLAIPTTLEGSKPSSSNPLVHRPIRVI</sequence>
<protein>
    <submittedName>
        <fullName evidence="8">Uncharacterized protein LOC105115454</fullName>
    </submittedName>
</protein>
<feature type="region of interest" description="Disordered" evidence="6">
    <location>
        <begin position="161"/>
        <end position="180"/>
    </location>
</feature>
<dbReference type="InterPro" id="IPR052245">
    <property type="entry name" value="Plant_Stress_Dev_TF"/>
</dbReference>
<dbReference type="InterPro" id="IPR001005">
    <property type="entry name" value="SANT/Myb"/>
</dbReference>
<feature type="compositionally biased region" description="Polar residues" evidence="6">
    <location>
        <begin position="161"/>
        <end position="171"/>
    </location>
</feature>
<dbReference type="GO" id="GO:0009723">
    <property type="term" value="P:response to ethylene"/>
    <property type="evidence" value="ECO:0007669"/>
    <property type="project" value="TreeGrafter"/>
</dbReference>
<dbReference type="CDD" id="cd00167">
    <property type="entry name" value="SANT"/>
    <property type="match status" value="1"/>
</dbReference>
<keyword evidence="3" id="KW-0238">DNA-binding</keyword>
<dbReference type="Gene3D" id="1.10.10.60">
    <property type="entry name" value="Homeodomain-like"/>
    <property type="match status" value="1"/>
</dbReference>
<dbReference type="SUPFAM" id="SSF46689">
    <property type="entry name" value="Homeodomain-like"/>
    <property type="match status" value="1"/>
</dbReference>
<dbReference type="Pfam" id="PF00249">
    <property type="entry name" value="Myb_DNA-binding"/>
    <property type="match status" value="1"/>
</dbReference>
<dbReference type="InterPro" id="IPR009057">
    <property type="entry name" value="Homeodomain-like_sf"/>
</dbReference>
<dbReference type="NCBIfam" id="TIGR01557">
    <property type="entry name" value="myb_SHAQKYF"/>
    <property type="match status" value="1"/>
</dbReference>
<comment type="subcellular location">
    <subcellularLocation>
        <location evidence="1">Nucleus</location>
    </subcellularLocation>
</comment>
<dbReference type="PANTHER" id="PTHR44191">
    <property type="entry name" value="TRANSCRIPTION FACTOR KUA1"/>
    <property type="match status" value="1"/>
</dbReference>
<organism evidence="8">
    <name type="scientific">Rhizophora mucronata</name>
    <name type="common">Asiatic mangrove</name>
    <dbReference type="NCBI Taxonomy" id="61149"/>
    <lineage>
        <taxon>Eukaryota</taxon>
        <taxon>Viridiplantae</taxon>
        <taxon>Streptophyta</taxon>
        <taxon>Embryophyta</taxon>
        <taxon>Tracheophyta</taxon>
        <taxon>Spermatophyta</taxon>
        <taxon>Magnoliopsida</taxon>
        <taxon>eudicotyledons</taxon>
        <taxon>Gunneridae</taxon>
        <taxon>Pentapetalae</taxon>
        <taxon>rosids</taxon>
        <taxon>fabids</taxon>
        <taxon>Malpighiales</taxon>
        <taxon>Rhizophoraceae</taxon>
        <taxon>Rhizophora</taxon>
    </lineage>
</organism>
<evidence type="ECO:0000256" key="2">
    <source>
        <dbReference type="ARBA" id="ARBA00023015"/>
    </source>
</evidence>
<name>A0A2P2JSD5_RHIMU</name>
<feature type="domain" description="HTH myb-type" evidence="7">
    <location>
        <begin position="1"/>
        <end position="42"/>
    </location>
</feature>